<name>A0A0A9B7L2_ARUDO</name>
<sequence>MHLRRSAEKDLLFPGKFWLGEAFIWNTLVYSHVWN</sequence>
<protein>
    <submittedName>
        <fullName evidence="1">Uncharacterized protein</fullName>
    </submittedName>
</protein>
<dbReference type="EMBL" id="GBRH01240715">
    <property type="protein sequence ID" value="JAD57180.1"/>
    <property type="molecule type" value="Transcribed_RNA"/>
</dbReference>
<evidence type="ECO:0000313" key="1">
    <source>
        <dbReference type="EMBL" id="JAD57180.1"/>
    </source>
</evidence>
<dbReference type="AlphaFoldDB" id="A0A0A9B7L2"/>
<proteinExistence type="predicted"/>
<reference evidence="1" key="2">
    <citation type="journal article" date="2015" name="Data Brief">
        <title>Shoot transcriptome of the giant reed, Arundo donax.</title>
        <authorList>
            <person name="Barrero R.A."/>
            <person name="Guerrero F.D."/>
            <person name="Moolhuijzen P."/>
            <person name="Goolsby J.A."/>
            <person name="Tidwell J."/>
            <person name="Bellgard S.E."/>
            <person name="Bellgard M.I."/>
        </authorList>
    </citation>
    <scope>NUCLEOTIDE SEQUENCE</scope>
    <source>
        <tissue evidence="1">Shoot tissue taken approximately 20 cm above the soil surface</tissue>
    </source>
</reference>
<organism evidence="1">
    <name type="scientific">Arundo donax</name>
    <name type="common">Giant reed</name>
    <name type="synonym">Donax arundinaceus</name>
    <dbReference type="NCBI Taxonomy" id="35708"/>
    <lineage>
        <taxon>Eukaryota</taxon>
        <taxon>Viridiplantae</taxon>
        <taxon>Streptophyta</taxon>
        <taxon>Embryophyta</taxon>
        <taxon>Tracheophyta</taxon>
        <taxon>Spermatophyta</taxon>
        <taxon>Magnoliopsida</taxon>
        <taxon>Liliopsida</taxon>
        <taxon>Poales</taxon>
        <taxon>Poaceae</taxon>
        <taxon>PACMAD clade</taxon>
        <taxon>Arundinoideae</taxon>
        <taxon>Arundineae</taxon>
        <taxon>Arundo</taxon>
    </lineage>
</organism>
<accession>A0A0A9B7L2</accession>
<reference evidence="1" key="1">
    <citation type="submission" date="2014-09" db="EMBL/GenBank/DDBJ databases">
        <authorList>
            <person name="Magalhaes I.L.F."/>
            <person name="Oliveira U."/>
            <person name="Santos F.R."/>
            <person name="Vidigal T.H.D.A."/>
            <person name="Brescovit A.D."/>
            <person name="Santos A.J."/>
        </authorList>
    </citation>
    <scope>NUCLEOTIDE SEQUENCE</scope>
    <source>
        <tissue evidence="1">Shoot tissue taken approximately 20 cm above the soil surface</tissue>
    </source>
</reference>